<feature type="compositionally biased region" description="Basic and acidic residues" evidence="1">
    <location>
        <begin position="69"/>
        <end position="89"/>
    </location>
</feature>
<dbReference type="EMBL" id="ML210157">
    <property type="protein sequence ID" value="TFK28251.1"/>
    <property type="molecule type" value="Genomic_DNA"/>
</dbReference>
<evidence type="ECO:0000256" key="1">
    <source>
        <dbReference type="SAM" id="MobiDB-lite"/>
    </source>
</evidence>
<feature type="domain" description="SET" evidence="2">
    <location>
        <begin position="203"/>
        <end position="372"/>
    </location>
</feature>
<dbReference type="STRING" id="230819.A0A5C3LI78"/>
<name>A0A5C3LI78_COPMA</name>
<dbReference type="PANTHER" id="PTHR47332:SF4">
    <property type="entry name" value="SET DOMAIN-CONTAINING PROTEIN 5"/>
    <property type="match status" value="1"/>
</dbReference>
<dbReference type="CDD" id="cd20071">
    <property type="entry name" value="SET_SMYD"/>
    <property type="match status" value="1"/>
</dbReference>
<reference evidence="3 4" key="1">
    <citation type="journal article" date="2019" name="Nat. Ecol. Evol.">
        <title>Megaphylogeny resolves global patterns of mushroom evolution.</title>
        <authorList>
            <person name="Varga T."/>
            <person name="Krizsan K."/>
            <person name="Foldi C."/>
            <person name="Dima B."/>
            <person name="Sanchez-Garcia M."/>
            <person name="Sanchez-Ramirez S."/>
            <person name="Szollosi G.J."/>
            <person name="Szarkandi J.G."/>
            <person name="Papp V."/>
            <person name="Albert L."/>
            <person name="Andreopoulos W."/>
            <person name="Angelini C."/>
            <person name="Antonin V."/>
            <person name="Barry K.W."/>
            <person name="Bougher N.L."/>
            <person name="Buchanan P."/>
            <person name="Buyck B."/>
            <person name="Bense V."/>
            <person name="Catcheside P."/>
            <person name="Chovatia M."/>
            <person name="Cooper J."/>
            <person name="Damon W."/>
            <person name="Desjardin D."/>
            <person name="Finy P."/>
            <person name="Geml J."/>
            <person name="Haridas S."/>
            <person name="Hughes K."/>
            <person name="Justo A."/>
            <person name="Karasinski D."/>
            <person name="Kautmanova I."/>
            <person name="Kiss B."/>
            <person name="Kocsube S."/>
            <person name="Kotiranta H."/>
            <person name="LaButti K.M."/>
            <person name="Lechner B.E."/>
            <person name="Liimatainen K."/>
            <person name="Lipzen A."/>
            <person name="Lukacs Z."/>
            <person name="Mihaltcheva S."/>
            <person name="Morgado L.N."/>
            <person name="Niskanen T."/>
            <person name="Noordeloos M.E."/>
            <person name="Ohm R.A."/>
            <person name="Ortiz-Santana B."/>
            <person name="Ovrebo C."/>
            <person name="Racz N."/>
            <person name="Riley R."/>
            <person name="Savchenko A."/>
            <person name="Shiryaev A."/>
            <person name="Soop K."/>
            <person name="Spirin V."/>
            <person name="Szebenyi C."/>
            <person name="Tomsovsky M."/>
            <person name="Tulloss R.E."/>
            <person name="Uehling J."/>
            <person name="Grigoriev I.V."/>
            <person name="Vagvolgyi C."/>
            <person name="Papp T."/>
            <person name="Martin F.M."/>
            <person name="Miettinen O."/>
            <person name="Hibbett D.S."/>
            <person name="Nagy L.G."/>
        </authorList>
    </citation>
    <scope>NUCLEOTIDE SEQUENCE [LARGE SCALE GENOMIC DNA]</scope>
    <source>
        <strain evidence="3 4">CBS 121175</strain>
    </source>
</reference>
<evidence type="ECO:0000259" key="2">
    <source>
        <dbReference type="PROSITE" id="PS50280"/>
    </source>
</evidence>
<dbReference type="PROSITE" id="PS50280">
    <property type="entry name" value="SET"/>
    <property type="match status" value="1"/>
</dbReference>
<dbReference type="SUPFAM" id="SSF82199">
    <property type="entry name" value="SET domain"/>
    <property type="match status" value="1"/>
</dbReference>
<evidence type="ECO:0000313" key="3">
    <source>
        <dbReference type="EMBL" id="TFK28251.1"/>
    </source>
</evidence>
<dbReference type="Gene3D" id="2.170.270.10">
    <property type="entry name" value="SET domain"/>
    <property type="match status" value="1"/>
</dbReference>
<organism evidence="3 4">
    <name type="scientific">Coprinopsis marcescibilis</name>
    <name type="common">Agaric fungus</name>
    <name type="synonym">Psathyrella marcescibilis</name>
    <dbReference type="NCBI Taxonomy" id="230819"/>
    <lineage>
        <taxon>Eukaryota</taxon>
        <taxon>Fungi</taxon>
        <taxon>Dikarya</taxon>
        <taxon>Basidiomycota</taxon>
        <taxon>Agaricomycotina</taxon>
        <taxon>Agaricomycetes</taxon>
        <taxon>Agaricomycetidae</taxon>
        <taxon>Agaricales</taxon>
        <taxon>Agaricineae</taxon>
        <taxon>Psathyrellaceae</taxon>
        <taxon>Coprinopsis</taxon>
    </lineage>
</organism>
<dbReference type="InterPro" id="IPR001214">
    <property type="entry name" value="SET_dom"/>
</dbReference>
<proteinExistence type="predicted"/>
<protein>
    <recommendedName>
        <fullName evidence="2">SET domain-containing protein</fullName>
    </recommendedName>
</protein>
<dbReference type="AlphaFoldDB" id="A0A5C3LI78"/>
<sequence length="421" mass="46412">MSFSLPVPVIRFLQEQSKAAGGFPDPGTYEAAKMMVESMSPIVLLQEVRPGTNPQDGAGDKVGRDVIQEENARESRPLQDREINQDRKANATPTPEECELFYVSVAATHAGRSQIGPENSKANHFDGKSPGLKSDIATKTKLAVDPIDKEVLKRKPDAKLDLSYLSDIINHPTSKYFTHVPTGIGRPKGDRKFPLPVPRFTVPKHVVKETDDSKGLGVYAIVDIAPGELIYAERPFMVLSQNTFYCNPPGLEAMTKEQVQAYAINALEQSLEKLVQKHMFEEDRKEFMKLANSHKEDGSGPLTGIVRTNQIGVSMDTKIGYEGEKAVARVGSRVNHSCVPNIGIGFHGPSFSVLLLSKRFIKAGEQLFISYCATNIPTPQRQAALKPYGIQCDCRACVGDKVHQTAWKRQGRSDAIYTFVV</sequence>
<accession>A0A5C3LI78</accession>
<dbReference type="PANTHER" id="PTHR47332">
    <property type="entry name" value="SET DOMAIN-CONTAINING PROTEIN 5"/>
    <property type="match status" value="1"/>
</dbReference>
<dbReference type="InterPro" id="IPR046341">
    <property type="entry name" value="SET_dom_sf"/>
</dbReference>
<dbReference type="InterPro" id="IPR053185">
    <property type="entry name" value="SET_domain_protein"/>
</dbReference>
<feature type="region of interest" description="Disordered" evidence="1">
    <location>
        <begin position="69"/>
        <end position="92"/>
    </location>
</feature>
<keyword evidence="4" id="KW-1185">Reference proteome</keyword>
<gene>
    <name evidence="3" type="ORF">FA15DRAFT_716641</name>
</gene>
<evidence type="ECO:0000313" key="4">
    <source>
        <dbReference type="Proteomes" id="UP000307440"/>
    </source>
</evidence>
<feature type="region of interest" description="Disordered" evidence="1">
    <location>
        <begin position="113"/>
        <end position="132"/>
    </location>
</feature>
<dbReference type="Pfam" id="PF00856">
    <property type="entry name" value="SET"/>
    <property type="match status" value="1"/>
</dbReference>
<dbReference type="Proteomes" id="UP000307440">
    <property type="component" value="Unassembled WGS sequence"/>
</dbReference>
<dbReference type="OrthoDB" id="5945798at2759"/>
<dbReference type="SMART" id="SM00317">
    <property type="entry name" value="SET"/>
    <property type="match status" value="1"/>
</dbReference>